<dbReference type="RefSeq" id="WP_028052032.1">
    <property type="nucleotide sequence ID" value="NZ_ATYG01000013.1"/>
</dbReference>
<evidence type="ECO:0000313" key="4">
    <source>
        <dbReference type="EMBL" id="NYE58585.1"/>
    </source>
</evidence>
<reference evidence="4 5" key="1">
    <citation type="submission" date="2020-07" db="EMBL/GenBank/DDBJ databases">
        <title>Genomic Encyclopedia of Type Strains, Phase III (KMG-III): the genomes of soil and plant-associated and newly described type strains.</title>
        <authorList>
            <person name="Whitman W."/>
        </authorList>
    </citation>
    <scope>NUCLEOTIDE SEQUENCE [LARGE SCALE GENOMIC DNA]</scope>
    <source>
        <strain evidence="4 5">DSM 11255</strain>
    </source>
</reference>
<sequence length="308" mass="35533">MLRKVFAAFLLFLFIFIFSGCTPSSSSSSILVLEYHGVVPDNAWGKVNHLYNIRVETFENQIKTLLNAGYKPISAEKLIDFYYNGYKPSGKEFLITFDDGYRNNYLYAFPILKKYRIPAEINLIVARIDQAKNHNDPIKGYLNWAEVREMAKSGLIYFGSHTYDSHNKVITGKNKKKNYPFLGPIYLATQKRMETWQEAEKRVNKDLMLSVERISYETGIRPEIFCYPHGNYNTWFISRLKENGFKIALAGNIPQNNNPFTVKRILVTDSLRGKILLMKLNLVKYSNILDFIIKKASGSAQKPDFSKT</sequence>
<dbReference type="Gene3D" id="3.20.20.370">
    <property type="entry name" value="Glycoside hydrolase/deacetylase"/>
    <property type="match status" value="1"/>
</dbReference>
<dbReference type="InterPro" id="IPR002509">
    <property type="entry name" value="NODB_dom"/>
</dbReference>
<keyword evidence="2" id="KW-0732">Signal</keyword>
<dbReference type="Proteomes" id="UP000604066">
    <property type="component" value="Unassembled WGS sequence"/>
</dbReference>
<dbReference type="EMBL" id="JACCBS010000003">
    <property type="protein sequence ID" value="NYE58585.1"/>
    <property type="molecule type" value="Genomic_DNA"/>
</dbReference>
<dbReference type="CDD" id="cd10918">
    <property type="entry name" value="CE4_NodB_like_5s_6s"/>
    <property type="match status" value="1"/>
</dbReference>
<keyword evidence="5" id="KW-1185">Reference proteome</keyword>
<dbReference type="Pfam" id="PF01522">
    <property type="entry name" value="Polysacc_deac_1"/>
    <property type="match status" value="1"/>
</dbReference>
<evidence type="ECO:0000313" key="5">
    <source>
        <dbReference type="Proteomes" id="UP000604066"/>
    </source>
</evidence>
<dbReference type="SUPFAM" id="SSF88713">
    <property type="entry name" value="Glycoside hydrolase/deacetylase"/>
    <property type="match status" value="1"/>
</dbReference>
<dbReference type="PROSITE" id="PS51677">
    <property type="entry name" value="NODB"/>
    <property type="match status" value="1"/>
</dbReference>
<dbReference type="PANTHER" id="PTHR34216:SF3">
    <property type="entry name" value="POLY-BETA-1,6-N-ACETYL-D-GLUCOSAMINE N-DEACETYLASE"/>
    <property type="match status" value="1"/>
</dbReference>
<dbReference type="PANTHER" id="PTHR34216">
    <property type="match status" value="1"/>
</dbReference>
<comment type="caution">
    <text evidence="4">The sequence shown here is derived from an EMBL/GenBank/DDBJ whole genome shotgun (WGS) entry which is preliminary data.</text>
</comment>
<gene>
    <name evidence="4" type="ORF">HDG70_002336</name>
</gene>
<dbReference type="PROSITE" id="PS51257">
    <property type="entry name" value="PROKAR_LIPOPROTEIN"/>
    <property type="match status" value="1"/>
</dbReference>
<evidence type="ECO:0000259" key="3">
    <source>
        <dbReference type="PROSITE" id="PS51677"/>
    </source>
</evidence>
<dbReference type="InterPro" id="IPR011330">
    <property type="entry name" value="Glyco_hydro/deAcase_b/a-brl"/>
</dbReference>
<evidence type="ECO:0000256" key="2">
    <source>
        <dbReference type="ARBA" id="ARBA00022729"/>
    </source>
</evidence>
<accession>A0ABX2RFF2</accession>
<name>A0ABX2RFF2_9THEO</name>
<evidence type="ECO:0000256" key="1">
    <source>
        <dbReference type="ARBA" id="ARBA00004613"/>
    </source>
</evidence>
<protein>
    <submittedName>
        <fullName evidence="4">Peptidoglycan/xylan/chitin deacetylase (PgdA/CDA1 family)</fullName>
    </submittedName>
</protein>
<feature type="domain" description="NodB homology" evidence="3">
    <location>
        <begin position="91"/>
        <end position="308"/>
    </location>
</feature>
<comment type="subcellular location">
    <subcellularLocation>
        <location evidence="1">Secreted</location>
    </subcellularLocation>
</comment>
<proteinExistence type="predicted"/>
<organism evidence="4 5">
    <name type="scientific">Carboxydothermus ferrireducens DSM 11255</name>
    <dbReference type="NCBI Taxonomy" id="1119529"/>
    <lineage>
        <taxon>Bacteria</taxon>
        <taxon>Bacillati</taxon>
        <taxon>Bacillota</taxon>
        <taxon>Clostridia</taxon>
        <taxon>Thermoanaerobacterales</taxon>
        <taxon>Thermoanaerobacteraceae</taxon>
        <taxon>Carboxydothermus</taxon>
    </lineage>
</organism>
<dbReference type="InterPro" id="IPR051398">
    <property type="entry name" value="Polysacch_Deacetylase"/>
</dbReference>